<proteinExistence type="predicted"/>
<dbReference type="PANTHER" id="PTHR21240">
    <property type="entry name" value="2-AMINO-3-CARBOXYLMUCONATE-6-SEMIALDEHYDE DECARBOXYLASE"/>
    <property type="match status" value="1"/>
</dbReference>
<dbReference type="Proteomes" id="UP001201463">
    <property type="component" value="Unassembled WGS sequence"/>
</dbReference>
<dbReference type="RefSeq" id="WP_233389429.1">
    <property type="nucleotide sequence ID" value="NZ_JAJTWT010000001.1"/>
</dbReference>
<dbReference type="InterPro" id="IPR032465">
    <property type="entry name" value="ACMSD"/>
</dbReference>
<reference evidence="3 4" key="1">
    <citation type="submission" date="2021-12" db="EMBL/GenBank/DDBJ databases">
        <title>Genome seq of p7.</title>
        <authorList>
            <person name="Seo T."/>
        </authorList>
    </citation>
    <scope>NUCLEOTIDE SEQUENCE [LARGE SCALE GENOMIC DNA]</scope>
    <source>
        <strain evidence="3 4">P7</strain>
    </source>
</reference>
<gene>
    <name evidence="3" type="ORF">LXT12_03355</name>
</gene>
<dbReference type="InterPro" id="IPR032466">
    <property type="entry name" value="Metal_Hydrolase"/>
</dbReference>
<evidence type="ECO:0000313" key="3">
    <source>
        <dbReference type="EMBL" id="MCE4536294.1"/>
    </source>
</evidence>
<dbReference type="EMBL" id="JAJTWT010000001">
    <property type="protein sequence ID" value="MCE4536294.1"/>
    <property type="molecule type" value="Genomic_DNA"/>
</dbReference>
<dbReference type="SUPFAM" id="SSF51556">
    <property type="entry name" value="Metallo-dependent hydrolases"/>
    <property type="match status" value="1"/>
</dbReference>
<name>A0ABS8XD31_9BURK</name>
<keyword evidence="4" id="KW-1185">Reference proteome</keyword>
<comment type="caution">
    <text evidence="3">The sequence shown here is derived from an EMBL/GenBank/DDBJ whole genome shotgun (WGS) entry which is preliminary data.</text>
</comment>
<feature type="domain" description="Amidohydrolase-related" evidence="2">
    <location>
        <begin position="3"/>
        <end position="265"/>
    </location>
</feature>
<evidence type="ECO:0000259" key="2">
    <source>
        <dbReference type="Pfam" id="PF04909"/>
    </source>
</evidence>
<organism evidence="3 4">
    <name type="scientific">Pelomonas caseinilytica</name>
    <dbReference type="NCBI Taxonomy" id="2906763"/>
    <lineage>
        <taxon>Bacteria</taxon>
        <taxon>Pseudomonadati</taxon>
        <taxon>Pseudomonadota</taxon>
        <taxon>Betaproteobacteria</taxon>
        <taxon>Burkholderiales</taxon>
        <taxon>Sphaerotilaceae</taxon>
        <taxon>Roseateles</taxon>
    </lineage>
</organism>
<evidence type="ECO:0000313" key="4">
    <source>
        <dbReference type="Proteomes" id="UP001201463"/>
    </source>
</evidence>
<accession>A0ABS8XD31</accession>
<dbReference type="Gene3D" id="3.20.20.140">
    <property type="entry name" value="Metal-dependent hydrolases"/>
    <property type="match status" value="1"/>
</dbReference>
<protein>
    <submittedName>
        <fullName evidence="3">Amidohydrolase</fullName>
    </submittedName>
</protein>
<dbReference type="InterPro" id="IPR006680">
    <property type="entry name" value="Amidohydro-rel"/>
</dbReference>
<evidence type="ECO:0000256" key="1">
    <source>
        <dbReference type="ARBA" id="ARBA00023239"/>
    </source>
</evidence>
<dbReference type="Pfam" id="PF04909">
    <property type="entry name" value="Amidohydro_2"/>
    <property type="match status" value="1"/>
</dbReference>
<sequence length="285" mass="31227">MLIDAHLHCTGQETRSGVLRTLDEADVDLGVLLAPFLSEDYSLGDADSLRRANTHLADLVNGHSDRLVGFAVVNPLHPGAVDELQRAIDAGLSGVKMLPSGWYPYDEAVQPVFARASELKLPVLFHSGIFIDGRSGRFCRPVFFEALRDHPGVRTTLAHVGWPWTDEAIAVGLIDRIHGVPDAQAAFRFDLSFGPPPPYRKQVLQLALEVLGPGLLQFGSDCFLPCPGAQLRERRGWLEDLLNELQVPQDAQEKIFAGTAAAWLGHETEQVLPRLGSGRWSPICC</sequence>
<keyword evidence="1" id="KW-0456">Lyase</keyword>